<dbReference type="OrthoDB" id="3512845at2759"/>
<dbReference type="GeneID" id="18470952"/>
<gene>
    <name evidence="2" type="ORF">WALSEDRAFT_26776</name>
</gene>
<dbReference type="RefSeq" id="XP_006955890.1">
    <property type="nucleotide sequence ID" value="XM_006955828.1"/>
</dbReference>
<dbReference type="EMBL" id="JH668223">
    <property type="protein sequence ID" value="EIM24062.1"/>
    <property type="molecule type" value="Genomic_DNA"/>
</dbReference>
<dbReference type="Gene3D" id="3.40.50.300">
    <property type="entry name" value="P-loop containing nucleotide triphosphate hydrolases"/>
    <property type="match status" value="1"/>
</dbReference>
<feature type="region of interest" description="Disordered" evidence="1">
    <location>
        <begin position="106"/>
        <end position="142"/>
    </location>
</feature>
<dbReference type="KEGG" id="wse:WALSEDRAFT_26776"/>
<organism evidence="2 3">
    <name type="scientific">Wallemia mellicola (strain ATCC MYA-4683 / CBS 633.66)</name>
    <name type="common">Wallemia sebi (CBS 633.66)</name>
    <dbReference type="NCBI Taxonomy" id="671144"/>
    <lineage>
        <taxon>Eukaryota</taxon>
        <taxon>Fungi</taxon>
        <taxon>Dikarya</taxon>
        <taxon>Basidiomycota</taxon>
        <taxon>Wallemiomycotina</taxon>
        <taxon>Wallemiomycetes</taxon>
        <taxon>Wallemiales</taxon>
        <taxon>Wallemiaceae</taxon>
        <taxon>Wallemia</taxon>
    </lineage>
</organism>
<sequence length="142" mass="16242">MRTRQRSHWTRIANEFGAITQSLTLDISLNVCQARLSARVDHPTLHDPVQAIKVMHSFKNTYVPVSNLETSIENALSITEKDALFDSYDPSRDDLSPDALHDLIDRLKNAPHPPQPVFKPKVSRKPSIKKTDKDIRTFFRPQ</sequence>
<evidence type="ECO:0000256" key="1">
    <source>
        <dbReference type="SAM" id="MobiDB-lite"/>
    </source>
</evidence>
<protein>
    <submittedName>
        <fullName evidence="2">Uncharacterized protein</fullName>
    </submittedName>
</protein>
<dbReference type="InterPro" id="IPR027417">
    <property type="entry name" value="P-loop_NTPase"/>
</dbReference>
<accession>I4YJC0</accession>
<evidence type="ECO:0000313" key="3">
    <source>
        <dbReference type="Proteomes" id="UP000005242"/>
    </source>
</evidence>
<dbReference type="AlphaFoldDB" id="I4YJC0"/>
<proteinExistence type="predicted"/>
<dbReference type="Proteomes" id="UP000005242">
    <property type="component" value="Unassembled WGS sequence"/>
</dbReference>
<dbReference type="OMA" id="IERHIPN"/>
<keyword evidence="3" id="KW-1185">Reference proteome</keyword>
<name>I4YJC0_WALMC</name>
<dbReference type="HOGENOM" id="CLU_1817295_0_0_1"/>
<reference evidence="2 3" key="1">
    <citation type="journal article" date="2012" name="Fungal Genet. Biol.">
        <title>The genome of the xerotolerant mold Wallemia sebi reveals adaptations to osmotic stress and suggests cryptic sexual reproduction.</title>
        <authorList>
            <person name="Padamsee M."/>
            <person name="Kumar T.K.A."/>
            <person name="Riley R."/>
            <person name="Binder M."/>
            <person name="Boyd A."/>
            <person name="Calvo A.M."/>
            <person name="Furukawa K."/>
            <person name="Hesse C."/>
            <person name="Hohmann S."/>
            <person name="James T.Y."/>
            <person name="LaButti K."/>
            <person name="Lapidus A."/>
            <person name="Lindquist E."/>
            <person name="Lucas S."/>
            <person name="Miller K."/>
            <person name="Shantappa S."/>
            <person name="Grigoriev I.V."/>
            <person name="Hibbett D.S."/>
            <person name="McLaughlin D.J."/>
            <person name="Spatafora J.W."/>
            <person name="Aime M.C."/>
        </authorList>
    </citation>
    <scope>NUCLEOTIDE SEQUENCE [LARGE SCALE GENOMIC DNA]</scope>
    <source>
        <strain evidence="3">ATCC MYA-4683 / CBS 633.66</strain>
    </source>
</reference>
<dbReference type="InParanoid" id="I4YJC0"/>
<feature type="compositionally biased region" description="Basic and acidic residues" evidence="1">
    <location>
        <begin position="129"/>
        <end position="142"/>
    </location>
</feature>
<evidence type="ECO:0000313" key="2">
    <source>
        <dbReference type="EMBL" id="EIM24062.1"/>
    </source>
</evidence>